<protein>
    <submittedName>
        <fullName evidence="1">Uncharacterized protein</fullName>
    </submittedName>
</protein>
<gene>
    <name evidence="1" type="ORF">LTR37_009356</name>
</gene>
<sequence length="194" mass="22347">MPIFPDLDIDNRKDNPMNLILPGYETLWRVVLRCYLELTSRQHGSQDEWQRIVQAFADRPTPETLGMDKTGLTAKRLAREALRLYPPTRRVYREYQDGEGQTPERWVQLETANQMGKIEIVDFMPFGTKPFMCPAKRSLSGKLPFGYAMVALLVGVLVKETRDMWEVQSPLPAKEIPLATGREDYADLLLSRVF</sequence>
<evidence type="ECO:0000313" key="2">
    <source>
        <dbReference type="Proteomes" id="UP001281147"/>
    </source>
</evidence>
<evidence type="ECO:0000313" key="1">
    <source>
        <dbReference type="EMBL" id="KAK3711838.1"/>
    </source>
</evidence>
<dbReference type="Proteomes" id="UP001281147">
    <property type="component" value="Unassembled WGS sequence"/>
</dbReference>
<accession>A0ACC3N852</accession>
<proteinExistence type="predicted"/>
<comment type="caution">
    <text evidence="1">The sequence shown here is derived from an EMBL/GenBank/DDBJ whole genome shotgun (WGS) entry which is preliminary data.</text>
</comment>
<organism evidence="1 2">
    <name type="scientific">Vermiconidia calcicola</name>
    <dbReference type="NCBI Taxonomy" id="1690605"/>
    <lineage>
        <taxon>Eukaryota</taxon>
        <taxon>Fungi</taxon>
        <taxon>Dikarya</taxon>
        <taxon>Ascomycota</taxon>
        <taxon>Pezizomycotina</taxon>
        <taxon>Dothideomycetes</taxon>
        <taxon>Dothideomycetidae</taxon>
        <taxon>Mycosphaerellales</taxon>
        <taxon>Extremaceae</taxon>
        <taxon>Vermiconidia</taxon>
    </lineage>
</organism>
<keyword evidence="2" id="KW-1185">Reference proteome</keyword>
<reference evidence="1" key="1">
    <citation type="submission" date="2023-07" db="EMBL/GenBank/DDBJ databases">
        <title>Black Yeasts Isolated from many extreme environments.</title>
        <authorList>
            <person name="Coleine C."/>
            <person name="Stajich J.E."/>
            <person name="Selbmann L."/>
        </authorList>
    </citation>
    <scope>NUCLEOTIDE SEQUENCE</scope>
    <source>
        <strain evidence="1">CCFEE 5714</strain>
    </source>
</reference>
<dbReference type="EMBL" id="JAUTXU010000073">
    <property type="protein sequence ID" value="KAK3711838.1"/>
    <property type="molecule type" value="Genomic_DNA"/>
</dbReference>
<name>A0ACC3N852_9PEZI</name>